<dbReference type="SMART" id="SM00382">
    <property type="entry name" value="AAA"/>
    <property type="match status" value="2"/>
</dbReference>
<keyword evidence="5" id="KW-1185">Reference proteome</keyword>
<evidence type="ECO:0000313" key="4">
    <source>
        <dbReference type="EMBL" id="OIQ52186.1"/>
    </source>
</evidence>
<comment type="caution">
    <text evidence="4">The sequence shown here is derived from an EMBL/GenBank/DDBJ whole genome shotgun (WGS) entry which is preliminary data.</text>
</comment>
<dbReference type="EC" id="3.6.3.-" evidence="4"/>
<proteinExistence type="predicted"/>
<evidence type="ECO:0000256" key="2">
    <source>
        <dbReference type="ARBA" id="ARBA00022840"/>
    </source>
</evidence>
<dbReference type="InterPro" id="IPR003439">
    <property type="entry name" value="ABC_transporter-like_ATP-bd"/>
</dbReference>
<dbReference type="OrthoDB" id="9809450at2"/>
<keyword evidence="4" id="KW-0378">Hydrolase</keyword>
<evidence type="ECO:0000256" key="1">
    <source>
        <dbReference type="ARBA" id="ARBA00022741"/>
    </source>
</evidence>
<evidence type="ECO:0000313" key="5">
    <source>
        <dbReference type="Proteomes" id="UP000181901"/>
    </source>
</evidence>
<reference evidence="4 5" key="1">
    <citation type="submission" date="2015-09" db="EMBL/GenBank/DDBJ databases">
        <title>Genome of Desulfovibrio dechloracetivorans BerOc1, a mercury methylating strain isolated from highly hydrocarbons and metals contaminated coastal sediments.</title>
        <authorList>
            <person name="Goni Urriza M."/>
            <person name="Gassie C."/>
            <person name="Bouchez O."/>
            <person name="Klopp C."/>
            <person name="Ranchou-Peyruse A."/>
            <person name="Remy G."/>
        </authorList>
    </citation>
    <scope>NUCLEOTIDE SEQUENCE [LARGE SCALE GENOMIC DNA]</scope>
    <source>
        <strain evidence="4 5">BerOc1</strain>
    </source>
</reference>
<dbReference type="GO" id="GO:0005524">
    <property type="term" value="F:ATP binding"/>
    <property type="evidence" value="ECO:0007669"/>
    <property type="project" value="UniProtKB-KW"/>
</dbReference>
<keyword evidence="2 4" id="KW-0067">ATP-binding</keyword>
<keyword evidence="1" id="KW-0547">Nucleotide-binding</keyword>
<dbReference type="Pfam" id="PF00005">
    <property type="entry name" value="ABC_tran"/>
    <property type="match status" value="2"/>
</dbReference>
<dbReference type="PROSITE" id="PS00211">
    <property type="entry name" value="ABC_TRANSPORTER_1"/>
    <property type="match status" value="1"/>
</dbReference>
<dbReference type="InterPro" id="IPR003593">
    <property type="entry name" value="AAA+_ATPase"/>
</dbReference>
<dbReference type="InterPro" id="IPR017871">
    <property type="entry name" value="ABC_transporter-like_CS"/>
</dbReference>
<dbReference type="PROSITE" id="PS50893">
    <property type="entry name" value="ABC_TRANSPORTER_2"/>
    <property type="match status" value="2"/>
</dbReference>
<dbReference type="RefSeq" id="WP_071544272.1">
    <property type="nucleotide sequence ID" value="NZ_LKAQ01000001.1"/>
</dbReference>
<dbReference type="InterPro" id="IPR027417">
    <property type="entry name" value="P-loop_NTPase"/>
</dbReference>
<feature type="domain" description="ABC transporter" evidence="3">
    <location>
        <begin position="261"/>
        <end position="498"/>
    </location>
</feature>
<organism evidence="4 5">
    <name type="scientific">Pseudodesulfovibrio hydrargyri</name>
    <dbReference type="NCBI Taxonomy" id="2125990"/>
    <lineage>
        <taxon>Bacteria</taxon>
        <taxon>Pseudomonadati</taxon>
        <taxon>Thermodesulfobacteriota</taxon>
        <taxon>Desulfovibrionia</taxon>
        <taxon>Desulfovibrionales</taxon>
        <taxon>Desulfovibrionaceae</taxon>
    </lineage>
</organism>
<dbReference type="Gene3D" id="3.40.50.300">
    <property type="entry name" value="P-loop containing nucleotide triphosphate hydrolases"/>
    <property type="match status" value="2"/>
</dbReference>
<feature type="domain" description="ABC transporter" evidence="3">
    <location>
        <begin position="5"/>
        <end position="245"/>
    </location>
</feature>
<dbReference type="PANTHER" id="PTHR43158">
    <property type="entry name" value="SKFA PEPTIDE EXPORT ATP-BINDING PROTEIN SKFE"/>
    <property type="match status" value="1"/>
</dbReference>
<dbReference type="EMBL" id="LKAQ01000001">
    <property type="protein sequence ID" value="OIQ52186.1"/>
    <property type="molecule type" value="Genomic_DNA"/>
</dbReference>
<dbReference type="Proteomes" id="UP000181901">
    <property type="component" value="Unassembled WGS sequence"/>
</dbReference>
<gene>
    <name evidence="4" type="primary">ylmA</name>
    <name evidence="4" type="ORF">BerOc1_00660</name>
</gene>
<sequence length="498" mass="54238">MNPLVSLKDVSVTRNGRRLLGPVTWRLERGRHTAVTGRNGSGKTTLLKLLRGEITPDIGGERVYDFGEGTQRTVLGLRQRIGLVSADMQDFYFLHTPRVKGRDVVLAGFYDTPILYDRAEPGEEAAADAVIDRLGIRELAESELRTLSTGQVRKLLVARALAPEPDILLLDEALDGLDAASRAEVVRLLDLAGERTTLVCAAHRTGDLPDCVRHALALDHGGVLAEGERAQAERVLCEAAPDTLACDLPPVPEPENFEYLLRMTDVSVVADGKRILDKIDWQVLPGENWLVLGENGAGKSTLLKLILSHVAPYADGERGTGTVERFGGMTMDEARPLIGVVSPDLQAGYARELGWEVTAEETVMSGFRGSVGMLDEPTSRERLGAEQWLDIVGLHGLGARRLRHMSYGQQRRVFLARAMAPGPRLLLLDEPLSGLDPASRGLTIGLIQRLAEAGIPLIMVSHYAEDRVPAINRIMVMAGGKQRFCGDRSGFEADMSRG</sequence>
<dbReference type="AlphaFoldDB" id="A0A1J5N1P7"/>
<dbReference type="GO" id="GO:0016887">
    <property type="term" value="F:ATP hydrolysis activity"/>
    <property type="evidence" value="ECO:0007669"/>
    <property type="project" value="InterPro"/>
</dbReference>
<name>A0A1J5N1P7_9BACT</name>
<dbReference type="SUPFAM" id="SSF52540">
    <property type="entry name" value="P-loop containing nucleoside triphosphate hydrolases"/>
    <property type="match status" value="2"/>
</dbReference>
<protein>
    <submittedName>
        <fullName evidence="4">Putative ABC transporter ATP-binding protein YlmA</fullName>
        <ecNumber evidence="4">3.6.3.-</ecNumber>
    </submittedName>
</protein>
<accession>A0A1J5N1P7</accession>
<dbReference type="PANTHER" id="PTHR43158:SF2">
    <property type="entry name" value="SKFA PEPTIDE EXPORT ATP-BINDING PROTEIN SKFE"/>
    <property type="match status" value="1"/>
</dbReference>
<evidence type="ECO:0000259" key="3">
    <source>
        <dbReference type="PROSITE" id="PS50893"/>
    </source>
</evidence>